<dbReference type="Gene3D" id="3.30.365.10">
    <property type="entry name" value="Aldehyde oxidase/xanthine dehydrogenase, molybdopterin binding domain"/>
    <property type="match status" value="2"/>
</dbReference>
<dbReference type="InterPro" id="IPR046867">
    <property type="entry name" value="AldOxase/xan_DH_MoCoBD2"/>
</dbReference>
<evidence type="ECO:0000256" key="1">
    <source>
        <dbReference type="ARBA" id="ARBA00022505"/>
    </source>
</evidence>
<name>A0A383CFM7_9ZZZZ</name>
<protein>
    <recommendedName>
        <fullName evidence="2">Aldehyde oxidase/xanthine dehydrogenase second molybdopterin binding domain-containing protein</fullName>
    </recommendedName>
</protein>
<organism evidence="3">
    <name type="scientific">marine metagenome</name>
    <dbReference type="NCBI Taxonomy" id="408172"/>
    <lineage>
        <taxon>unclassified sequences</taxon>
        <taxon>metagenomes</taxon>
        <taxon>ecological metagenomes</taxon>
    </lineage>
</organism>
<keyword evidence="1" id="KW-0500">Molybdenum</keyword>
<feature type="domain" description="Aldehyde oxidase/xanthine dehydrogenase second molybdopterin binding" evidence="2">
    <location>
        <begin position="24"/>
        <end position="116"/>
    </location>
</feature>
<dbReference type="PANTHER" id="PTHR11908:SF132">
    <property type="entry name" value="ALDEHYDE OXIDASE 1-RELATED"/>
    <property type="match status" value="1"/>
</dbReference>
<reference evidence="3" key="1">
    <citation type="submission" date="2018-05" db="EMBL/GenBank/DDBJ databases">
        <authorList>
            <person name="Lanie J.A."/>
            <person name="Ng W.-L."/>
            <person name="Kazmierczak K.M."/>
            <person name="Andrzejewski T.M."/>
            <person name="Davidsen T.M."/>
            <person name="Wayne K.J."/>
            <person name="Tettelin H."/>
            <person name="Glass J.I."/>
            <person name="Rusch D."/>
            <person name="Podicherti R."/>
            <person name="Tsui H.-C.T."/>
            <person name="Winkler M.E."/>
        </authorList>
    </citation>
    <scope>NUCLEOTIDE SEQUENCE</scope>
</reference>
<feature type="non-terminal residue" evidence="3">
    <location>
        <position position="1"/>
    </location>
</feature>
<dbReference type="PANTHER" id="PTHR11908">
    <property type="entry name" value="XANTHINE DEHYDROGENASE"/>
    <property type="match status" value="1"/>
</dbReference>
<accession>A0A383CFM7</accession>
<evidence type="ECO:0000259" key="2">
    <source>
        <dbReference type="Pfam" id="PF20256"/>
    </source>
</evidence>
<dbReference type="InterPro" id="IPR037165">
    <property type="entry name" value="AldOxase/xan_DH_Mopterin-bd_sf"/>
</dbReference>
<gene>
    <name evidence="3" type="ORF">METZ01_LOCUS483876</name>
</gene>
<proteinExistence type="predicted"/>
<evidence type="ECO:0000313" key="3">
    <source>
        <dbReference type="EMBL" id="SVE31022.1"/>
    </source>
</evidence>
<dbReference type="Pfam" id="PF20256">
    <property type="entry name" value="MoCoBD_2"/>
    <property type="match status" value="1"/>
</dbReference>
<dbReference type="GO" id="GO:0005506">
    <property type="term" value="F:iron ion binding"/>
    <property type="evidence" value="ECO:0007669"/>
    <property type="project" value="InterPro"/>
</dbReference>
<dbReference type="GO" id="GO:0016491">
    <property type="term" value="F:oxidoreductase activity"/>
    <property type="evidence" value="ECO:0007669"/>
    <property type="project" value="InterPro"/>
</dbReference>
<sequence>KTAWYQPYNLPEGAIELFSVSRSYTSQERPHFMANGIQGSLVDIDVDTGKVKPLKHWVVEDCGNIINRDLVDGQIMGGSAQGIGGALNESCHYDANGQLISGSFLDYAVPRADDIPPIEVSHITTPQIGTKLGVKGVGEAGVIGAPASLWGAVNDALSYLGVRVNRQPITSENVLDAILRANKNIQ</sequence>
<dbReference type="AlphaFoldDB" id="A0A383CFM7"/>
<dbReference type="SUPFAM" id="SSF56003">
    <property type="entry name" value="Molybdenum cofactor-binding domain"/>
    <property type="match status" value="1"/>
</dbReference>
<dbReference type="InterPro" id="IPR016208">
    <property type="entry name" value="Ald_Oxase/xanthine_DH-like"/>
</dbReference>
<dbReference type="EMBL" id="UINC01208472">
    <property type="protein sequence ID" value="SVE31022.1"/>
    <property type="molecule type" value="Genomic_DNA"/>
</dbReference>